<evidence type="ECO:0000313" key="3">
    <source>
        <dbReference type="EMBL" id="NYI04269.1"/>
    </source>
</evidence>
<proteinExistence type="predicted"/>
<dbReference type="Pfam" id="PF04186">
    <property type="entry name" value="FxsA"/>
    <property type="match status" value="1"/>
</dbReference>
<reference evidence="3 4" key="1">
    <citation type="submission" date="2020-07" db="EMBL/GenBank/DDBJ databases">
        <title>Sequencing the genomes of 1000 actinobacteria strains.</title>
        <authorList>
            <person name="Klenk H.-P."/>
        </authorList>
    </citation>
    <scope>NUCLEOTIDE SEQUENCE [LARGE SCALE GENOMIC DNA]</scope>
    <source>
        <strain evidence="3 4">DSM 42178</strain>
    </source>
</reference>
<dbReference type="RefSeq" id="WP_179813188.1">
    <property type="nucleotide sequence ID" value="NZ_JACBZD010000001.1"/>
</dbReference>
<dbReference type="Proteomes" id="UP000567795">
    <property type="component" value="Unassembled WGS sequence"/>
</dbReference>
<keyword evidence="4" id="KW-1185">Reference proteome</keyword>
<dbReference type="PANTHER" id="PTHR35335:SF1">
    <property type="entry name" value="UPF0716 PROTEIN FXSA"/>
    <property type="match status" value="1"/>
</dbReference>
<dbReference type="NCBIfam" id="NF008528">
    <property type="entry name" value="PRK11463.1-2"/>
    <property type="match status" value="1"/>
</dbReference>
<evidence type="ECO:0000313" key="4">
    <source>
        <dbReference type="Proteomes" id="UP000567795"/>
    </source>
</evidence>
<keyword evidence="2" id="KW-0472">Membrane</keyword>
<dbReference type="EMBL" id="JACBZD010000001">
    <property type="protein sequence ID" value="NYI04269.1"/>
    <property type="molecule type" value="Genomic_DNA"/>
</dbReference>
<feature type="transmembrane region" description="Helical" evidence="2">
    <location>
        <begin position="33"/>
        <end position="53"/>
    </location>
</feature>
<protein>
    <submittedName>
        <fullName evidence="3">UPF0716 protein FxsA</fullName>
    </submittedName>
</protein>
<dbReference type="PANTHER" id="PTHR35335">
    <property type="entry name" value="UPF0716 PROTEIN FXSA"/>
    <property type="match status" value="1"/>
</dbReference>
<dbReference type="AlphaFoldDB" id="A0A852ZPH9"/>
<dbReference type="InterPro" id="IPR007313">
    <property type="entry name" value="FxsA"/>
</dbReference>
<dbReference type="GO" id="GO:0016020">
    <property type="term" value="C:membrane"/>
    <property type="evidence" value="ECO:0007669"/>
    <property type="project" value="InterPro"/>
</dbReference>
<name>A0A852ZPH9_9ACTN</name>
<evidence type="ECO:0000256" key="2">
    <source>
        <dbReference type="SAM" id="Phobius"/>
    </source>
</evidence>
<organism evidence="3 4">
    <name type="scientific">Allostreptomyces psammosilenae</name>
    <dbReference type="NCBI Taxonomy" id="1892865"/>
    <lineage>
        <taxon>Bacteria</taxon>
        <taxon>Bacillati</taxon>
        <taxon>Actinomycetota</taxon>
        <taxon>Actinomycetes</taxon>
        <taxon>Kitasatosporales</taxon>
        <taxon>Streptomycetaceae</taxon>
        <taxon>Allostreptomyces</taxon>
    </lineage>
</organism>
<evidence type="ECO:0000256" key="1">
    <source>
        <dbReference type="SAM" id="MobiDB-lite"/>
    </source>
</evidence>
<comment type="caution">
    <text evidence="3">The sequence shown here is derived from an EMBL/GenBank/DDBJ whole genome shotgun (WGS) entry which is preliminary data.</text>
</comment>
<gene>
    <name evidence="3" type="ORF">FHU37_001212</name>
</gene>
<sequence length="179" mass="18690">MPRTRNRRPVVGVVLLLWIVLELWLLIRVADLIGGLVTALLLLAGAVVGGRLVRRAGVRAWRALAAAGTPGARPPENVTGDAVVGMAGGLLLILPGYLSDVLGLLCLLPPVRGWARRRVLRWAERQAVASGIYGAAARGGAHPTVVVEGEVVRDEPAPGRAGESDGPGPRRPIEGPPGN</sequence>
<keyword evidence="2" id="KW-1133">Transmembrane helix</keyword>
<feature type="transmembrane region" description="Helical" evidence="2">
    <location>
        <begin position="9"/>
        <end position="27"/>
    </location>
</feature>
<keyword evidence="2" id="KW-0812">Transmembrane</keyword>
<accession>A0A852ZPH9</accession>
<feature type="region of interest" description="Disordered" evidence="1">
    <location>
        <begin position="149"/>
        <end position="179"/>
    </location>
</feature>